<evidence type="ECO:0000256" key="2">
    <source>
        <dbReference type="PROSITE-ProRule" id="PRU00176"/>
    </source>
</evidence>
<dbReference type="PROSITE" id="PS50102">
    <property type="entry name" value="RRM"/>
    <property type="match status" value="2"/>
</dbReference>
<dbReference type="InterPro" id="IPR035979">
    <property type="entry name" value="RBD_domain_sf"/>
</dbReference>
<proteinExistence type="predicted"/>
<dbReference type="Gene3D" id="3.30.70.330">
    <property type="match status" value="2"/>
</dbReference>
<sequence>MFDGTPCHTLYIKNLNDKIKKIELTRQLYSIFSSYGMVLDIMVSRAPKLRGQAFVTFKDISDAANAMKRMQGFPFYEKPMMVSYAKRESHVITQAKKYVPPKDERTLAKETNAKVAAKKKTGGEEEEPAATIYVENLPDEANESMLNLLFSQFPGFKKSRPIPAGGKAFVEFADPGAATSAKDALQGFKVTPDRPIKLSFAKN</sequence>
<name>A0ABN7SC67_OIKDI</name>
<organism evidence="4 5">
    <name type="scientific">Oikopleura dioica</name>
    <name type="common">Tunicate</name>
    <dbReference type="NCBI Taxonomy" id="34765"/>
    <lineage>
        <taxon>Eukaryota</taxon>
        <taxon>Metazoa</taxon>
        <taxon>Chordata</taxon>
        <taxon>Tunicata</taxon>
        <taxon>Appendicularia</taxon>
        <taxon>Copelata</taxon>
        <taxon>Oikopleuridae</taxon>
        <taxon>Oikopleura</taxon>
    </lineage>
</organism>
<dbReference type="SUPFAM" id="SSF54928">
    <property type="entry name" value="RNA-binding domain, RBD"/>
    <property type="match status" value="2"/>
</dbReference>
<keyword evidence="1 2" id="KW-0694">RNA-binding</keyword>
<feature type="domain" description="RRM" evidence="3">
    <location>
        <begin position="130"/>
        <end position="203"/>
    </location>
</feature>
<keyword evidence="5" id="KW-1185">Reference proteome</keyword>
<feature type="domain" description="RRM" evidence="3">
    <location>
        <begin position="8"/>
        <end position="87"/>
    </location>
</feature>
<dbReference type="SMART" id="SM00360">
    <property type="entry name" value="RRM"/>
    <property type="match status" value="2"/>
</dbReference>
<protein>
    <submittedName>
        <fullName evidence="4">Oidioi.mRNA.OKI2018_I69.XSR.g13630.t1.cds</fullName>
    </submittedName>
</protein>
<dbReference type="Pfam" id="PF00076">
    <property type="entry name" value="RRM_1"/>
    <property type="match status" value="2"/>
</dbReference>
<gene>
    <name evidence="4" type="ORF">OKIOD_LOCUS5188</name>
</gene>
<accession>A0ABN7SC67</accession>
<reference evidence="4 5" key="1">
    <citation type="submission" date="2021-04" db="EMBL/GenBank/DDBJ databases">
        <authorList>
            <person name="Bliznina A."/>
        </authorList>
    </citation>
    <scope>NUCLEOTIDE SEQUENCE [LARGE SCALE GENOMIC DNA]</scope>
</reference>
<dbReference type="CDD" id="cd12247">
    <property type="entry name" value="RRM2_U1A_like"/>
    <property type="match status" value="1"/>
</dbReference>
<dbReference type="Proteomes" id="UP001158576">
    <property type="component" value="Chromosome XSR"/>
</dbReference>
<dbReference type="EMBL" id="OU015569">
    <property type="protein sequence ID" value="CAG5094516.1"/>
    <property type="molecule type" value="Genomic_DNA"/>
</dbReference>
<dbReference type="InterPro" id="IPR012677">
    <property type="entry name" value="Nucleotide-bd_a/b_plait_sf"/>
</dbReference>
<evidence type="ECO:0000256" key="1">
    <source>
        <dbReference type="ARBA" id="ARBA00022884"/>
    </source>
</evidence>
<evidence type="ECO:0000313" key="4">
    <source>
        <dbReference type="EMBL" id="CAG5094516.1"/>
    </source>
</evidence>
<evidence type="ECO:0000259" key="3">
    <source>
        <dbReference type="PROSITE" id="PS50102"/>
    </source>
</evidence>
<evidence type="ECO:0000313" key="5">
    <source>
        <dbReference type="Proteomes" id="UP001158576"/>
    </source>
</evidence>
<dbReference type="CDD" id="cd12246">
    <property type="entry name" value="RRM1_U1A_like"/>
    <property type="match status" value="1"/>
</dbReference>
<dbReference type="PANTHER" id="PTHR10501">
    <property type="entry name" value="U1 SMALL NUCLEAR RIBONUCLEOPROTEIN A/U2 SMALL NUCLEAR RIBONUCLEOPROTEIN B"/>
    <property type="match status" value="1"/>
</dbReference>
<dbReference type="InterPro" id="IPR000504">
    <property type="entry name" value="RRM_dom"/>
</dbReference>